<reference evidence="1" key="2">
    <citation type="journal article" date="2021" name="Microbiome">
        <title>Successional dynamics and alternative stable states in a saline activated sludge microbial community over 9 years.</title>
        <authorList>
            <person name="Wang Y."/>
            <person name="Ye J."/>
            <person name="Ju F."/>
            <person name="Liu L."/>
            <person name="Boyd J.A."/>
            <person name="Deng Y."/>
            <person name="Parks D.H."/>
            <person name="Jiang X."/>
            <person name="Yin X."/>
            <person name="Woodcroft B.J."/>
            <person name="Tyson G.W."/>
            <person name="Hugenholtz P."/>
            <person name="Polz M.F."/>
            <person name="Zhang T."/>
        </authorList>
    </citation>
    <scope>NUCLEOTIDE SEQUENCE</scope>
    <source>
        <strain evidence="1">HKST-UBA01</strain>
    </source>
</reference>
<dbReference type="PROSITE" id="PS51257">
    <property type="entry name" value="PROKAR_LIPOPROTEIN"/>
    <property type="match status" value="1"/>
</dbReference>
<dbReference type="Proteomes" id="UP000697710">
    <property type="component" value="Unassembled WGS sequence"/>
</dbReference>
<sequence>MTRKTLFFAMVVLLAGGCGVGERPASENPSEAGAETVPVSEEYRNVRTLGEGVYTYEFAPVGDPVTTVSLFVVTPDGVVVADGQGSPAETEHLLA</sequence>
<name>A0A956M0Q5_UNCEI</name>
<reference evidence="1" key="1">
    <citation type="submission" date="2020-04" db="EMBL/GenBank/DDBJ databases">
        <authorList>
            <person name="Zhang T."/>
        </authorList>
    </citation>
    <scope>NUCLEOTIDE SEQUENCE</scope>
    <source>
        <strain evidence="1">HKST-UBA01</strain>
    </source>
</reference>
<dbReference type="EMBL" id="JAGQHR010000598">
    <property type="protein sequence ID" value="MCA9729180.1"/>
    <property type="molecule type" value="Genomic_DNA"/>
</dbReference>
<dbReference type="AlphaFoldDB" id="A0A956M0Q5"/>
<accession>A0A956M0Q5</accession>
<feature type="non-terminal residue" evidence="1">
    <location>
        <position position="95"/>
    </location>
</feature>
<organism evidence="1 2">
    <name type="scientific">Eiseniibacteriota bacterium</name>
    <dbReference type="NCBI Taxonomy" id="2212470"/>
    <lineage>
        <taxon>Bacteria</taxon>
        <taxon>Candidatus Eiseniibacteriota</taxon>
    </lineage>
</organism>
<proteinExistence type="predicted"/>
<evidence type="ECO:0000313" key="2">
    <source>
        <dbReference type="Proteomes" id="UP000697710"/>
    </source>
</evidence>
<evidence type="ECO:0000313" key="1">
    <source>
        <dbReference type="EMBL" id="MCA9729180.1"/>
    </source>
</evidence>
<gene>
    <name evidence="1" type="ORF">KC729_15940</name>
</gene>
<protein>
    <submittedName>
        <fullName evidence="1">Uncharacterized protein</fullName>
    </submittedName>
</protein>
<comment type="caution">
    <text evidence="1">The sequence shown here is derived from an EMBL/GenBank/DDBJ whole genome shotgun (WGS) entry which is preliminary data.</text>
</comment>